<accession>A0A2G6E0S1</accession>
<dbReference type="Proteomes" id="UP000229740">
    <property type="component" value="Unassembled WGS sequence"/>
</dbReference>
<keyword evidence="2" id="KW-0067">ATP-binding</keyword>
<dbReference type="PANTHER" id="PTHR30473">
    <property type="entry name" value="PROTEIN PHOH"/>
    <property type="match status" value="1"/>
</dbReference>
<gene>
    <name evidence="4" type="ORF">CSB45_15710</name>
</gene>
<evidence type="ECO:0000259" key="3">
    <source>
        <dbReference type="Pfam" id="PF02562"/>
    </source>
</evidence>
<sequence>PYVRYMEDLLAKLHKKRSANKLFVKDSDPPKTNPRFFEMMPLNYMRGMNIDDAIVILDEVQNISRDELRLALTRMGENTRCFCLGDTSQVDNPHLNSQNNGLNWMVKKFKGDKRYAHIVLNGGSQVRSRGPVTDLVIETDL</sequence>
<feature type="domain" description="PhoH-like protein" evidence="3">
    <location>
        <begin position="1"/>
        <end position="129"/>
    </location>
</feature>
<keyword evidence="1" id="KW-0547">Nucleotide-binding</keyword>
<feature type="non-terminal residue" evidence="4">
    <location>
        <position position="1"/>
    </location>
</feature>
<name>A0A2G6E0S1_9BACT</name>
<evidence type="ECO:0000313" key="5">
    <source>
        <dbReference type="Proteomes" id="UP000229740"/>
    </source>
</evidence>
<dbReference type="Gene3D" id="3.40.50.300">
    <property type="entry name" value="P-loop containing nucleotide triphosphate hydrolases"/>
    <property type="match status" value="1"/>
</dbReference>
<evidence type="ECO:0000256" key="1">
    <source>
        <dbReference type="ARBA" id="ARBA00022741"/>
    </source>
</evidence>
<reference evidence="4 5" key="1">
    <citation type="submission" date="2017-10" db="EMBL/GenBank/DDBJ databases">
        <title>Novel microbial diversity and functional potential in the marine mammal oral microbiome.</title>
        <authorList>
            <person name="Dudek N.K."/>
            <person name="Sun C.L."/>
            <person name="Burstein D."/>
            <person name="Kantor R.S."/>
            <person name="Aliaga Goltsman D.S."/>
            <person name="Bik E.M."/>
            <person name="Thomas B.C."/>
            <person name="Banfield J.F."/>
            <person name="Relman D.A."/>
        </authorList>
    </citation>
    <scope>NUCLEOTIDE SEQUENCE [LARGE SCALE GENOMIC DNA]</scope>
    <source>
        <strain evidence="4">DOLZORAL124_49_17</strain>
    </source>
</reference>
<dbReference type="SUPFAM" id="SSF52540">
    <property type="entry name" value="P-loop containing nucleoside triphosphate hydrolases"/>
    <property type="match status" value="1"/>
</dbReference>
<dbReference type="Pfam" id="PF02562">
    <property type="entry name" value="PhoH"/>
    <property type="match status" value="1"/>
</dbReference>
<dbReference type="InterPro" id="IPR027417">
    <property type="entry name" value="P-loop_NTPase"/>
</dbReference>
<dbReference type="GO" id="GO:0005829">
    <property type="term" value="C:cytosol"/>
    <property type="evidence" value="ECO:0007669"/>
    <property type="project" value="TreeGrafter"/>
</dbReference>
<proteinExistence type="predicted"/>
<comment type="caution">
    <text evidence="4">The sequence shown here is derived from an EMBL/GenBank/DDBJ whole genome shotgun (WGS) entry which is preliminary data.</text>
</comment>
<dbReference type="InterPro" id="IPR003714">
    <property type="entry name" value="PhoH"/>
</dbReference>
<protein>
    <submittedName>
        <fullName evidence="4">Phosphate starvation-inducible protein PhoH</fullName>
    </submittedName>
</protein>
<dbReference type="EMBL" id="PDPS01000087">
    <property type="protein sequence ID" value="PID55502.1"/>
    <property type="molecule type" value="Genomic_DNA"/>
</dbReference>
<organism evidence="4 5">
    <name type="scientific">candidate division KSB3 bacterium</name>
    <dbReference type="NCBI Taxonomy" id="2044937"/>
    <lineage>
        <taxon>Bacteria</taxon>
        <taxon>candidate division KSB3</taxon>
    </lineage>
</organism>
<dbReference type="AlphaFoldDB" id="A0A2G6E0S1"/>
<dbReference type="InterPro" id="IPR051451">
    <property type="entry name" value="PhoH2-like"/>
</dbReference>
<evidence type="ECO:0000256" key="2">
    <source>
        <dbReference type="ARBA" id="ARBA00022840"/>
    </source>
</evidence>
<dbReference type="PANTHER" id="PTHR30473:SF2">
    <property type="entry name" value="PIN DOMAIN-CONTAINING PROTEIN"/>
    <property type="match status" value="1"/>
</dbReference>
<dbReference type="GO" id="GO:0005524">
    <property type="term" value="F:ATP binding"/>
    <property type="evidence" value="ECO:0007669"/>
    <property type="project" value="UniProtKB-KW"/>
</dbReference>
<evidence type="ECO:0000313" key="4">
    <source>
        <dbReference type="EMBL" id="PID55502.1"/>
    </source>
</evidence>